<name>A0ABW2IJW9_9PROT</name>
<evidence type="ECO:0000259" key="1">
    <source>
        <dbReference type="Pfam" id="PF03358"/>
    </source>
</evidence>
<reference evidence="3" key="1">
    <citation type="journal article" date="2019" name="Int. J. Syst. Evol. Microbiol.">
        <title>The Global Catalogue of Microorganisms (GCM) 10K type strain sequencing project: providing services to taxonomists for standard genome sequencing and annotation.</title>
        <authorList>
            <consortium name="The Broad Institute Genomics Platform"/>
            <consortium name="The Broad Institute Genome Sequencing Center for Infectious Disease"/>
            <person name="Wu L."/>
            <person name="Ma J."/>
        </authorList>
    </citation>
    <scope>NUCLEOTIDE SEQUENCE [LARGE SCALE GENOMIC DNA]</scope>
    <source>
        <strain evidence="3">CCUG 51308</strain>
    </source>
</reference>
<evidence type="ECO:0000313" key="3">
    <source>
        <dbReference type="Proteomes" id="UP001596492"/>
    </source>
</evidence>
<dbReference type="InterPro" id="IPR029039">
    <property type="entry name" value="Flavoprotein-like_sf"/>
</dbReference>
<dbReference type="Proteomes" id="UP001596492">
    <property type="component" value="Unassembled WGS sequence"/>
</dbReference>
<protein>
    <submittedName>
        <fullName evidence="2">Flavodoxin family protein</fullName>
    </submittedName>
</protein>
<comment type="caution">
    <text evidence="2">The sequence shown here is derived from an EMBL/GenBank/DDBJ whole genome shotgun (WGS) entry which is preliminary data.</text>
</comment>
<evidence type="ECO:0000313" key="2">
    <source>
        <dbReference type="EMBL" id="MFC7291434.1"/>
    </source>
</evidence>
<feature type="domain" description="NADPH-dependent FMN reductase-like" evidence="1">
    <location>
        <begin position="27"/>
        <end position="174"/>
    </location>
</feature>
<accession>A0ABW2IJW9</accession>
<dbReference type="SUPFAM" id="SSF52218">
    <property type="entry name" value="Flavoproteins"/>
    <property type="match status" value="1"/>
</dbReference>
<keyword evidence="3" id="KW-1185">Reference proteome</keyword>
<dbReference type="Pfam" id="PF03358">
    <property type="entry name" value="FMN_red"/>
    <property type="match status" value="1"/>
</dbReference>
<sequence>MASATITYDDFSNAKLETIRSSELSAIVFNCSLKPSPQTSHTDRLLKRMEHIFEFANVDFEIVRAVDYNLAPGVKADMRDDGFEDEWPKLAQKVRNANIIILATPIWLGEESSVCRQVIERLYGMSAEQNEQGQYAFYGKVGAAVVTGNEDGVKHCSMSLLYALNHIGCTIAPQADTGWIGEVGPGKSFGDEGAGLENTFTKRTTTFAAWNAMHLASMLKMSGMPDYGNNVKRWQNGERFAHP</sequence>
<dbReference type="EMBL" id="JBHTBR010000004">
    <property type="protein sequence ID" value="MFC7291434.1"/>
    <property type="molecule type" value="Genomic_DNA"/>
</dbReference>
<dbReference type="RefSeq" id="WP_382166663.1">
    <property type="nucleotide sequence ID" value="NZ_JBHTBR010000004.1"/>
</dbReference>
<organism evidence="2 3">
    <name type="scientific">Hirschia litorea</name>
    <dbReference type="NCBI Taxonomy" id="1199156"/>
    <lineage>
        <taxon>Bacteria</taxon>
        <taxon>Pseudomonadati</taxon>
        <taxon>Pseudomonadota</taxon>
        <taxon>Alphaproteobacteria</taxon>
        <taxon>Hyphomonadales</taxon>
        <taxon>Hyphomonadaceae</taxon>
        <taxon>Hirschia</taxon>
    </lineage>
</organism>
<dbReference type="Gene3D" id="3.40.50.360">
    <property type="match status" value="1"/>
</dbReference>
<gene>
    <name evidence="2" type="ORF">ACFQS8_07395</name>
</gene>
<dbReference type="InterPro" id="IPR005025">
    <property type="entry name" value="FMN_Rdtase-like_dom"/>
</dbReference>
<proteinExistence type="predicted"/>